<dbReference type="PROSITE" id="PS50932">
    <property type="entry name" value="HTH_LACI_2"/>
    <property type="match status" value="1"/>
</dbReference>
<dbReference type="GO" id="GO:0003700">
    <property type="term" value="F:DNA-binding transcription factor activity"/>
    <property type="evidence" value="ECO:0007669"/>
    <property type="project" value="TreeGrafter"/>
</dbReference>
<dbReference type="KEGG" id="ttu:TERTU_3344"/>
<accession>C5BQL0</accession>
<dbReference type="HOGENOM" id="CLU_037628_6_2_6"/>
<evidence type="ECO:0000256" key="3">
    <source>
        <dbReference type="ARBA" id="ARBA00023163"/>
    </source>
</evidence>
<keyword evidence="2" id="KW-0238">DNA-binding</keyword>
<reference evidence="5 6" key="1">
    <citation type="journal article" date="2009" name="PLoS ONE">
        <title>The complete genome of Teredinibacter turnerae T7901: an intracellular endosymbiont of marine wood-boring bivalves (shipworms).</title>
        <authorList>
            <person name="Yang J.C."/>
            <person name="Madupu R."/>
            <person name="Durkin A.S."/>
            <person name="Ekborg N.A."/>
            <person name="Pedamallu C.S."/>
            <person name="Hostetler J.B."/>
            <person name="Radune D."/>
            <person name="Toms B.S."/>
            <person name="Henrissat B."/>
            <person name="Coutinho P.M."/>
            <person name="Schwarz S."/>
            <person name="Field L."/>
            <person name="Trindade-Silva A.E."/>
            <person name="Soares C.A.G."/>
            <person name="Elshahawi S."/>
            <person name="Hanora A."/>
            <person name="Schmidt E.W."/>
            <person name="Haygood M.G."/>
            <person name="Posfai J."/>
            <person name="Benner J."/>
            <person name="Madinger C."/>
            <person name="Nove J."/>
            <person name="Anton B."/>
            <person name="Chaudhary K."/>
            <person name="Foster J."/>
            <person name="Holman A."/>
            <person name="Kumar S."/>
            <person name="Lessard P.A."/>
            <person name="Luyten Y.A."/>
            <person name="Slatko B."/>
            <person name="Wood N."/>
            <person name="Wu B."/>
            <person name="Teplitski M."/>
            <person name="Mougous J.D."/>
            <person name="Ward N."/>
            <person name="Eisen J.A."/>
            <person name="Badger J.H."/>
            <person name="Distel D.L."/>
        </authorList>
    </citation>
    <scope>NUCLEOTIDE SEQUENCE [LARGE SCALE GENOMIC DNA]</scope>
    <source>
        <strain evidence="6">ATCC 39867 / T7901</strain>
    </source>
</reference>
<dbReference type="Pfam" id="PF13377">
    <property type="entry name" value="Peripla_BP_3"/>
    <property type="match status" value="1"/>
</dbReference>
<evidence type="ECO:0000256" key="1">
    <source>
        <dbReference type="ARBA" id="ARBA00023015"/>
    </source>
</evidence>
<dbReference type="InterPro" id="IPR010982">
    <property type="entry name" value="Lambda_DNA-bd_dom_sf"/>
</dbReference>
<evidence type="ECO:0000313" key="6">
    <source>
        <dbReference type="Proteomes" id="UP000009080"/>
    </source>
</evidence>
<dbReference type="PROSITE" id="PS00356">
    <property type="entry name" value="HTH_LACI_1"/>
    <property type="match status" value="1"/>
</dbReference>
<dbReference type="GO" id="GO:0000976">
    <property type="term" value="F:transcription cis-regulatory region binding"/>
    <property type="evidence" value="ECO:0007669"/>
    <property type="project" value="TreeGrafter"/>
</dbReference>
<keyword evidence="3" id="KW-0804">Transcription</keyword>
<dbReference type="SUPFAM" id="SSF53822">
    <property type="entry name" value="Periplasmic binding protein-like I"/>
    <property type="match status" value="1"/>
</dbReference>
<dbReference type="EMBL" id="CP001614">
    <property type="protein sequence ID" value="ACR11466.1"/>
    <property type="molecule type" value="Genomic_DNA"/>
</dbReference>
<dbReference type="STRING" id="377629.TERTU_3344"/>
<dbReference type="OrthoDB" id="5718990at2"/>
<dbReference type="CDD" id="cd06295">
    <property type="entry name" value="PBP1_CelR"/>
    <property type="match status" value="1"/>
</dbReference>
<dbReference type="Gene3D" id="3.40.50.2300">
    <property type="match status" value="2"/>
</dbReference>
<dbReference type="Gene3D" id="1.10.260.40">
    <property type="entry name" value="lambda repressor-like DNA-binding domains"/>
    <property type="match status" value="1"/>
</dbReference>
<sequence>MSKKASGVSRKKMSDIARLAGVSESTVSRALNDSPLINIETRKRIQALARQHNYSINKQARNLRLQSSRTIAVMIPMHHAPGQHVSDPFFMELLGAIADALTEADFDMLLSRVHRDDWRSKVESYNHVDGVIIIGQSDLHADINDFAMKSQLPLVVWGAHLEGQAYVTIGSDNHLGGHLAAEHLLAQGRRRLVFIGDVNLPEVGMRCQGFTSVLREAGIAEDETQFVPCGFSLEKAHQAMDQLLEDTANLRFDGIFAASDVLASVAIRRLGAAGIAVPGTVSVVGFDDVPVAELMMPPLTTISQLIHTSGYRLVANLFSQIQGDITESEVIAPELIIRGST</sequence>
<dbReference type="InterPro" id="IPR046335">
    <property type="entry name" value="LacI/GalR-like_sensor"/>
</dbReference>
<proteinExistence type="predicted"/>
<dbReference type="PANTHER" id="PTHR30146:SF120">
    <property type="entry name" value="ALANINE RACEMASE"/>
    <property type="match status" value="1"/>
</dbReference>
<evidence type="ECO:0000256" key="2">
    <source>
        <dbReference type="ARBA" id="ARBA00023125"/>
    </source>
</evidence>
<evidence type="ECO:0000259" key="4">
    <source>
        <dbReference type="PROSITE" id="PS50932"/>
    </source>
</evidence>
<dbReference type="InterPro" id="IPR028082">
    <property type="entry name" value="Peripla_BP_I"/>
</dbReference>
<dbReference type="PANTHER" id="PTHR30146">
    <property type="entry name" value="LACI-RELATED TRANSCRIPTIONAL REPRESSOR"/>
    <property type="match status" value="1"/>
</dbReference>
<evidence type="ECO:0000313" key="5">
    <source>
        <dbReference type="EMBL" id="ACR11466.1"/>
    </source>
</evidence>
<dbReference type="InterPro" id="IPR000843">
    <property type="entry name" value="HTH_LacI"/>
</dbReference>
<name>C5BQL0_TERTT</name>
<dbReference type="AlphaFoldDB" id="C5BQL0"/>
<dbReference type="Pfam" id="PF00356">
    <property type="entry name" value="LacI"/>
    <property type="match status" value="1"/>
</dbReference>
<protein>
    <submittedName>
        <fullName evidence="5">Transcriptional regulator, LacI family</fullName>
    </submittedName>
</protein>
<dbReference type="SUPFAM" id="SSF47413">
    <property type="entry name" value="lambda repressor-like DNA-binding domains"/>
    <property type="match status" value="1"/>
</dbReference>
<feature type="domain" description="HTH lacI-type" evidence="4">
    <location>
        <begin position="11"/>
        <end position="65"/>
    </location>
</feature>
<dbReference type="RefSeq" id="WP_015817578.1">
    <property type="nucleotide sequence ID" value="NC_012997.1"/>
</dbReference>
<keyword evidence="6" id="KW-1185">Reference proteome</keyword>
<dbReference type="eggNOG" id="COG1609">
    <property type="taxonomic scope" value="Bacteria"/>
</dbReference>
<dbReference type="SMART" id="SM00354">
    <property type="entry name" value="HTH_LACI"/>
    <property type="match status" value="1"/>
</dbReference>
<organism evidence="5 6">
    <name type="scientific">Teredinibacter turnerae (strain ATCC 39867 / T7901)</name>
    <dbReference type="NCBI Taxonomy" id="377629"/>
    <lineage>
        <taxon>Bacteria</taxon>
        <taxon>Pseudomonadati</taxon>
        <taxon>Pseudomonadota</taxon>
        <taxon>Gammaproteobacteria</taxon>
        <taxon>Cellvibrionales</taxon>
        <taxon>Cellvibrionaceae</taxon>
        <taxon>Teredinibacter</taxon>
    </lineage>
</organism>
<dbReference type="Proteomes" id="UP000009080">
    <property type="component" value="Chromosome"/>
</dbReference>
<keyword evidence="1" id="KW-0805">Transcription regulation</keyword>
<dbReference type="CDD" id="cd01392">
    <property type="entry name" value="HTH_LacI"/>
    <property type="match status" value="1"/>
</dbReference>
<gene>
    <name evidence="5" type="ordered locus">TERTU_3344</name>
</gene>